<dbReference type="EMBL" id="KV417616">
    <property type="protein sequence ID" value="KZP14506.1"/>
    <property type="molecule type" value="Genomic_DNA"/>
</dbReference>
<proteinExistence type="predicted"/>
<sequence length="98" mass="10990">MPGARSHIRPLPSSSFDLNAFLLTLVVPRTSMHLQHSVLHIRLLYQSLVSSFFFVVYIVPCSLFPVPVPNDIVILNASVFEAIATPDSHFPTFTRLIK</sequence>
<dbReference type="AlphaFoldDB" id="A0A166DAS5"/>
<keyword evidence="1" id="KW-0812">Transmembrane</keyword>
<reference evidence="2 3" key="1">
    <citation type="journal article" date="2016" name="Mol. Biol. Evol.">
        <title>Comparative Genomics of Early-Diverging Mushroom-Forming Fungi Provides Insights into the Origins of Lignocellulose Decay Capabilities.</title>
        <authorList>
            <person name="Nagy L.G."/>
            <person name="Riley R."/>
            <person name="Tritt A."/>
            <person name="Adam C."/>
            <person name="Daum C."/>
            <person name="Floudas D."/>
            <person name="Sun H."/>
            <person name="Yadav J.S."/>
            <person name="Pangilinan J."/>
            <person name="Larsson K.H."/>
            <person name="Matsuura K."/>
            <person name="Barry K."/>
            <person name="Labutti K."/>
            <person name="Kuo R."/>
            <person name="Ohm R.A."/>
            <person name="Bhattacharya S.S."/>
            <person name="Shirouzu T."/>
            <person name="Yoshinaga Y."/>
            <person name="Martin F.M."/>
            <person name="Grigoriev I.V."/>
            <person name="Hibbett D.S."/>
        </authorList>
    </citation>
    <scope>NUCLEOTIDE SEQUENCE [LARGE SCALE GENOMIC DNA]</scope>
    <source>
        <strain evidence="2 3">CBS 109695</strain>
    </source>
</reference>
<evidence type="ECO:0000313" key="3">
    <source>
        <dbReference type="Proteomes" id="UP000076532"/>
    </source>
</evidence>
<keyword evidence="1" id="KW-1133">Transmembrane helix</keyword>
<gene>
    <name evidence="2" type="ORF">FIBSPDRAFT_104965</name>
</gene>
<evidence type="ECO:0000313" key="2">
    <source>
        <dbReference type="EMBL" id="KZP14506.1"/>
    </source>
</evidence>
<name>A0A166DAS5_9AGAM</name>
<accession>A0A166DAS5</accession>
<keyword evidence="3" id="KW-1185">Reference proteome</keyword>
<organism evidence="2 3">
    <name type="scientific">Athelia psychrophila</name>
    <dbReference type="NCBI Taxonomy" id="1759441"/>
    <lineage>
        <taxon>Eukaryota</taxon>
        <taxon>Fungi</taxon>
        <taxon>Dikarya</taxon>
        <taxon>Basidiomycota</taxon>
        <taxon>Agaricomycotina</taxon>
        <taxon>Agaricomycetes</taxon>
        <taxon>Agaricomycetidae</taxon>
        <taxon>Atheliales</taxon>
        <taxon>Atheliaceae</taxon>
        <taxon>Athelia</taxon>
    </lineage>
</organism>
<evidence type="ECO:0000256" key="1">
    <source>
        <dbReference type="SAM" id="Phobius"/>
    </source>
</evidence>
<keyword evidence="1" id="KW-0472">Membrane</keyword>
<protein>
    <submittedName>
        <fullName evidence="2">Uncharacterized protein</fullName>
    </submittedName>
</protein>
<dbReference type="Proteomes" id="UP000076532">
    <property type="component" value="Unassembled WGS sequence"/>
</dbReference>
<feature type="transmembrane region" description="Helical" evidence="1">
    <location>
        <begin position="39"/>
        <end position="59"/>
    </location>
</feature>